<dbReference type="RefSeq" id="XP_052754499.1">
    <property type="nucleotide sequence ID" value="XM_052898539.1"/>
</dbReference>
<dbReference type="PRINTS" id="PR00261">
    <property type="entry name" value="LDLRECEPTOR"/>
</dbReference>
<dbReference type="SUPFAM" id="SSF57535">
    <property type="entry name" value="Complement control module/SCR domain"/>
    <property type="match status" value="1"/>
</dbReference>
<feature type="disulfide bond" evidence="8">
    <location>
        <begin position="95"/>
        <end position="113"/>
    </location>
</feature>
<evidence type="ECO:0000256" key="9">
    <source>
        <dbReference type="PROSITE-ProRule" id="PRU00302"/>
    </source>
</evidence>
<dbReference type="Proteomes" id="UP001652740">
    <property type="component" value="Unplaced"/>
</dbReference>
<accession>A0ABM3MT65</accession>
<dbReference type="Pfam" id="PF00057">
    <property type="entry name" value="Ldl_recept_a"/>
    <property type="match status" value="3"/>
</dbReference>
<evidence type="ECO:0000256" key="7">
    <source>
        <dbReference type="ARBA" id="ARBA00023157"/>
    </source>
</evidence>
<gene>
    <name evidence="13" type="primary">LOC113513664</name>
</gene>
<evidence type="ECO:0000256" key="4">
    <source>
        <dbReference type="ARBA" id="ARBA00022737"/>
    </source>
</evidence>
<dbReference type="CDD" id="cd00112">
    <property type="entry name" value="LDLa"/>
    <property type="match status" value="4"/>
</dbReference>
<dbReference type="InterPro" id="IPR023415">
    <property type="entry name" value="LDLR_class-A_CS"/>
</dbReference>
<dbReference type="InterPro" id="IPR002172">
    <property type="entry name" value="LDrepeatLR_classA_rpt"/>
</dbReference>
<feature type="disulfide bond" evidence="8">
    <location>
        <begin position="177"/>
        <end position="195"/>
    </location>
</feature>
<dbReference type="SMART" id="SM00032">
    <property type="entry name" value="CCP"/>
    <property type="match status" value="2"/>
</dbReference>
<dbReference type="InterPro" id="IPR000436">
    <property type="entry name" value="Sushi_SCR_CCP_dom"/>
</dbReference>
<evidence type="ECO:0000256" key="2">
    <source>
        <dbReference type="ARBA" id="ARBA00004308"/>
    </source>
</evidence>
<evidence type="ECO:0000256" key="8">
    <source>
        <dbReference type="PROSITE-ProRule" id="PRU00124"/>
    </source>
</evidence>
<feature type="chain" id="PRO_5047158498" evidence="10">
    <location>
        <begin position="23"/>
        <end position="447"/>
    </location>
</feature>
<comment type="caution">
    <text evidence="9">Lacks conserved residue(s) required for the propagation of feature annotation.</text>
</comment>
<keyword evidence="9" id="KW-0768">Sushi</keyword>
<dbReference type="PANTHER" id="PTHR24270">
    <property type="entry name" value="LOW-DENSITY LIPOPROTEIN RECEPTOR-RELATED"/>
    <property type="match status" value="1"/>
</dbReference>
<feature type="disulfide bond" evidence="8">
    <location>
        <begin position="170"/>
        <end position="182"/>
    </location>
</feature>
<dbReference type="PROSITE" id="PS50068">
    <property type="entry name" value="LDLRA_2"/>
    <property type="match status" value="4"/>
</dbReference>
<comment type="subcellular location">
    <subcellularLocation>
        <location evidence="2">Endomembrane system</location>
    </subcellularLocation>
    <subcellularLocation>
        <location evidence="1">Membrane</location>
        <topology evidence="1">Single-pass membrane protein</topology>
    </subcellularLocation>
</comment>
<reference evidence="13" key="1">
    <citation type="submission" date="2025-08" db="UniProtKB">
        <authorList>
            <consortium name="RefSeq"/>
        </authorList>
    </citation>
    <scope>IDENTIFICATION</scope>
    <source>
        <tissue evidence="13">Whole larvae</tissue>
    </source>
</reference>
<keyword evidence="6" id="KW-0472">Membrane</keyword>
<dbReference type="Gene3D" id="2.10.70.10">
    <property type="entry name" value="Complement Module, domain 1"/>
    <property type="match status" value="2"/>
</dbReference>
<keyword evidence="5" id="KW-1133">Transmembrane helix</keyword>
<feature type="disulfide bond" evidence="8">
    <location>
        <begin position="54"/>
        <end position="72"/>
    </location>
</feature>
<keyword evidence="12" id="KW-1185">Reference proteome</keyword>
<sequence length="447" mass="49261">MYLRTLTLLLCAMPLTVTNVAAEESHLDRYLLEFEQSAINRHKRATCRNDQWQCRDGTCIGFDGKCDGVVDCPDGSDETHPLCRSSRCQSNWFRCTYGACVDGTAPCNGVQDCADNSDELHPLCRNESRPVNFFKCLNGEHVSLGDQCDGVRHCSDGSDETVQSCAAQTCPPYLFQCAYGACADRGADCNGVQECADGSDESEELCNRIVANTDTNADDNSSKEDKEKNISQPGVCILPPYPANGRYTVMNAPTGSPGQSSDLYLLNVTCHEGYGLLGDSNVYCYLGYWTPEQLPTCRRYCRLPPEPTIEYWCVVANGAVEGRRACAEREPHGTVVRTQCKDGHYGQPPTITCSDGAWDHHARCSPAPQNGTNITILVKDKIEVHISNIQYSSSVTEQNEVDDDYGIDEGNWRIGEADVKPENGDITLKINNSTLIIDNDNNVHFKQ</sequence>
<feature type="disulfide bond" evidence="8">
    <location>
        <begin position="47"/>
        <end position="59"/>
    </location>
</feature>
<feature type="disulfide bond" evidence="8">
    <location>
        <begin position="88"/>
        <end position="100"/>
    </location>
</feature>
<keyword evidence="10" id="KW-0732">Signal</keyword>
<dbReference type="InterPro" id="IPR036055">
    <property type="entry name" value="LDL_receptor-like_sf"/>
</dbReference>
<evidence type="ECO:0000256" key="3">
    <source>
        <dbReference type="ARBA" id="ARBA00022692"/>
    </source>
</evidence>
<dbReference type="InterPro" id="IPR035976">
    <property type="entry name" value="Sushi/SCR/CCP_sf"/>
</dbReference>
<organism evidence="12 13">
    <name type="scientific">Galleria mellonella</name>
    <name type="common">Greater wax moth</name>
    <dbReference type="NCBI Taxonomy" id="7137"/>
    <lineage>
        <taxon>Eukaryota</taxon>
        <taxon>Metazoa</taxon>
        <taxon>Ecdysozoa</taxon>
        <taxon>Arthropoda</taxon>
        <taxon>Hexapoda</taxon>
        <taxon>Insecta</taxon>
        <taxon>Pterygota</taxon>
        <taxon>Neoptera</taxon>
        <taxon>Endopterygota</taxon>
        <taxon>Lepidoptera</taxon>
        <taxon>Glossata</taxon>
        <taxon>Ditrysia</taxon>
        <taxon>Pyraloidea</taxon>
        <taxon>Pyralidae</taxon>
        <taxon>Galleriinae</taxon>
        <taxon>Galleria</taxon>
    </lineage>
</organism>
<evidence type="ECO:0000256" key="1">
    <source>
        <dbReference type="ARBA" id="ARBA00004167"/>
    </source>
</evidence>
<feature type="signal peptide" evidence="10">
    <location>
        <begin position="1"/>
        <end position="22"/>
    </location>
</feature>
<protein>
    <submittedName>
        <fullName evidence="13">Modular serine protease-like isoform X1</fullName>
    </submittedName>
</protein>
<dbReference type="Gene3D" id="4.10.400.10">
    <property type="entry name" value="Low-density Lipoprotein Receptor"/>
    <property type="match status" value="4"/>
</dbReference>
<dbReference type="GeneID" id="113513664"/>
<evidence type="ECO:0000259" key="11">
    <source>
        <dbReference type="PROSITE" id="PS50923"/>
    </source>
</evidence>
<name>A0ABM3MT65_GALME</name>
<dbReference type="SUPFAM" id="SSF57424">
    <property type="entry name" value="LDL receptor-like module"/>
    <property type="match status" value="4"/>
</dbReference>
<keyword evidence="3" id="KW-0812">Transmembrane</keyword>
<evidence type="ECO:0000256" key="5">
    <source>
        <dbReference type="ARBA" id="ARBA00022989"/>
    </source>
</evidence>
<feature type="domain" description="Sushi" evidence="11">
    <location>
        <begin position="234"/>
        <end position="299"/>
    </location>
</feature>
<dbReference type="CDD" id="cd00033">
    <property type="entry name" value="CCP"/>
    <property type="match status" value="1"/>
</dbReference>
<keyword evidence="4" id="KW-0677">Repeat</keyword>
<dbReference type="PROSITE" id="PS01209">
    <property type="entry name" value="LDLRA_1"/>
    <property type="match status" value="3"/>
</dbReference>
<proteinExistence type="predicted"/>
<dbReference type="InterPro" id="IPR050685">
    <property type="entry name" value="LDLR"/>
</dbReference>
<evidence type="ECO:0000313" key="12">
    <source>
        <dbReference type="Proteomes" id="UP001652740"/>
    </source>
</evidence>
<evidence type="ECO:0000256" key="10">
    <source>
        <dbReference type="SAM" id="SignalP"/>
    </source>
</evidence>
<feature type="disulfide bond" evidence="8">
    <location>
        <begin position="136"/>
        <end position="154"/>
    </location>
</feature>
<evidence type="ECO:0000256" key="6">
    <source>
        <dbReference type="ARBA" id="ARBA00023136"/>
    </source>
</evidence>
<evidence type="ECO:0000313" key="13">
    <source>
        <dbReference type="RefSeq" id="XP_052754499.1"/>
    </source>
</evidence>
<feature type="disulfide bond" evidence="9">
    <location>
        <begin position="270"/>
        <end position="297"/>
    </location>
</feature>
<dbReference type="SMART" id="SM00192">
    <property type="entry name" value="LDLa"/>
    <property type="match status" value="4"/>
</dbReference>
<keyword evidence="7 9" id="KW-1015">Disulfide bond</keyword>
<dbReference type="PANTHER" id="PTHR24270:SF62">
    <property type="entry name" value="LOW-DENSITY LIPOPROTEIN RECEPTOR-RELATED PROTEIN 2"/>
    <property type="match status" value="1"/>
</dbReference>
<dbReference type="PROSITE" id="PS50923">
    <property type="entry name" value="SUSHI"/>
    <property type="match status" value="1"/>
</dbReference>